<evidence type="ECO:0000256" key="1">
    <source>
        <dbReference type="SAM" id="Coils"/>
    </source>
</evidence>
<proteinExistence type="predicted"/>
<protein>
    <submittedName>
        <fullName evidence="2">Uncharacterized protein</fullName>
    </submittedName>
</protein>
<organism evidence="2 3">
    <name type="scientific">Neotoma lepida</name>
    <name type="common">Desert woodrat</name>
    <dbReference type="NCBI Taxonomy" id="56216"/>
    <lineage>
        <taxon>Eukaryota</taxon>
        <taxon>Metazoa</taxon>
        <taxon>Chordata</taxon>
        <taxon>Craniata</taxon>
        <taxon>Vertebrata</taxon>
        <taxon>Euteleostomi</taxon>
        <taxon>Mammalia</taxon>
        <taxon>Eutheria</taxon>
        <taxon>Euarchontoglires</taxon>
        <taxon>Glires</taxon>
        <taxon>Rodentia</taxon>
        <taxon>Myomorpha</taxon>
        <taxon>Muroidea</taxon>
        <taxon>Cricetidae</taxon>
        <taxon>Neotominae</taxon>
        <taxon>Neotoma</taxon>
    </lineage>
</organism>
<dbReference type="AlphaFoldDB" id="A0A1A6GNT2"/>
<accession>A0A1A6GNT2</accession>
<sequence length="369" mass="41131">MEHIHRLKPDKAHKKLLAERAEACRSKAEEAQKRQEEHLQAKKEGIIKTLSKEEDTKKYSFLHAAIETARWLTPTEAILHGRWAGRRASEHEKMEPKDEELLSLILTCCKQPGSLSAQERCVLPWLSPNDWHVVSKQQVPLQEMPWMGGLEAVRYGRNETPMPTSSPMALNGKSDLAVVPQPPLTRQLLSVGEAIVLDRNGSKELVLTVKQTPNGALLPPPPSSFLFLPPPPLLMCLPEPQPTSNLAYLLCQTEQPSSTKITPGSPLKEQRAFSYGKGNLTVAGHRLYLSINASAIKLHQNTLLFRLEMKMKVSASPEEVLAPQCAQERQALQLNPVIQRKPKMSNGKGELHLAVKVNVQTGRPAQCFH</sequence>
<evidence type="ECO:0000313" key="3">
    <source>
        <dbReference type="Proteomes" id="UP000092124"/>
    </source>
</evidence>
<keyword evidence="3" id="KW-1185">Reference proteome</keyword>
<feature type="coiled-coil region" evidence="1">
    <location>
        <begin position="14"/>
        <end position="41"/>
    </location>
</feature>
<keyword evidence="1" id="KW-0175">Coiled coil</keyword>
<gene>
    <name evidence="2" type="ORF">A6R68_04435</name>
</gene>
<comment type="caution">
    <text evidence="2">The sequence shown here is derived from an EMBL/GenBank/DDBJ whole genome shotgun (WGS) entry which is preliminary data.</text>
</comment>
<dbReference type="Proteomes" id="UP000092124">
    <property type="component" value="Unassembled WGS sequence"/>
</dbReference>
<reference evidence="2 3" key="1">
    <citation type="submission" date="2016-06" db="EMBL/GenBank/DDBJ databases">
        <title>The Draft Genome Sequence and Annotation of the Desert Woodrat Neotoma lepida.</title>
        <authorList>
            <person name="Campbell M."/>
            <person name="Oakeson K.F."/>
            <person name="Yandell M."/>
            <person name="Halpert J.R."/>
            <person name="Dearing D."/>
        </authorList>
    </citation>
    <scope>NUCLEOTIDE SEQUENCE [LARGE SCALE GENOMIC DNA]</scope>
    <source>
        <strain evidence="2">417</strain>
        <tissue evidence="2">Liver</tissue>
    </source>
</reference>
<dbReference type="EMBL" id="LZPO01087159">
    <property type="protein sequence ID" value="OBS67022.1"/>
    <property type="molecule type" value="Genomic_DNA"/>
</dbReference>
<dbReference type="STRING" id="56216.A0A1A6GNT2"/>
<evidence type="ECO:0000313" key="2">
    <source>
        <dbReference type="EMBL" id="OBS67022.1"/>
    </source>
</evidence>
<name>A0A1A6GNT2_NEOLE</name>
<dbReference type="Gene3D" id="1.10.1200.240">
    <property type="match status" value="1"/>
</dbReference>